<organism evidence="1 2">
    <name type="scientific">Undibacterium arcticum</name>
    <dbReference type="NCBI Taxonomy" id="1762892"/>
    <lineage>
        <taxon>Bacteria</taxon>
        <taxon>Pseudomonadati</taxon>
        <taxon>Pseudomonadota</taxon>
        <taxon>Betaproteobacteria</taxon>
        <taxon>Burkholderiales</taxon>
        <taxon>Oxalobacteraceae</taxon>
        <taxon>Undibacterium</taxon>
    </lineage>
</organism>
<gene>
    <name evidence="1" type="ORF">ACFOFO_01355</name>
</gene>
<name>A0ABV7EXK7_9BURK</name>
<comment type="caution">
    <text evidence="1">The sequence shown here is derived from an EMBL/GenBank/DDBJ whole genome shotgun (WGS) entry which is preliminary data.</text>
</comment>
<evidence type="ECO:0000313" key="2">
    <source>
        <dbReference type="Proteomes" id="UP001595530"/>
    </source>
</evidence>
<sequence length="165" mass="18339">MPDSKFLVTSVKVQINAPASLVWDVLVDLDNYPQWNPYTVKVESTLEMGEPVNLFLPDPTRPGELIHVIEHLAAFDQPKQLSWELSPSELSPDAARRDQYIEATGDASCTYYTTDLFLGPTAPAVMEQHGLWVKQGFDAVAHSLKTRAEQLYANRATAQVAKKPA</sequence>
<dbReference type="InterPro" id="IPR023393">
    <property type="entry name" value="START-like_dom_sf"/>
</dbReference>
<dbReference type="Pfam" id="PF10604">
    <property type="entry name" value="Polyketide_cyc2"/>
    <property type="match status" value="1"/>
</dbReference>
<dbReference type="Gene3D" id="3.30.530.20">
    <property type="match status" value="1"/>
</dbReference>
<accession>A0ABV7EXK7</accession>
<dbReference type="Proteomes" id="UP001595530">
    <property type="component" value="Unassembled WGS sequence"/>
</dbReference>
<evidence type="ECO:0000313" key="1">
    <source>
        <dbReference type="EMBL" id="MFC3106618.1"/>
    </source>
</evidence>
<dbReference type="SUPFAM" id="SSF55961">
    <property type="entry name" value="Bet v1-like"/>
    <property type="match status" value="1"/>
</dbReference>
<protein>
    <submittedName>
        <fullName evidence="1">SRPBCC domain-containing protein</fullName>
    </submittedName>
</protein>
<dbReference type="InterPro" id="IPR019587">
    <property type="entry name" value="Polyketide_cyclase/dehydratase"/>
</dbReference>
<reference evidence="2" key="1">
    <citation type="journal article" date="2019" name="Int. J. Syst. Evol. Microbiol.">
        <title>The Global Catalogue of Microorganisms (GCM) 10K type strain sequencing project: providing services to taxonomists for standard genome sequencing and annotation.</title>
        <authorList>
            <consortium name="The Broad Institute Genomics Platform"/>
            <consortium name="The Broad Institute Genome Sequencing Center for Infectious Disease"/>
            <person name="Wu L."/>
            <person name="Ma J."/>
        </authorList>
    </citation>
    <scope>NUCLEOTIDE SEQUENCE [LARGE SCALE GENOMIC DNA]</scope>
    <source>
        <strain evidence="2">KCTC 42986</strain>
    </source>
</reference>
<dbReference type="EMBL" id="JBHRTP010000003">
    <property type="protein sequence ID" value="MFC3106618.1"/>
    <property type="molecule type" value="Genomic_DNA"/>
</dbReference>
<keyword evidence="2" id="KW-1185">Reference proteome</keyword>
<dbReference type="CDD" id="cd07822">
    <property type="entry name" value="SRPBCC_4"/>
    <property type="match status" value="1"/>
</dbReference>
<dbReference type="RefSeq" id="WP_390325043.1">
    <property type="nucleotide sequence ID" value="NZ_JBHRTP010000003.1"/>
</dbReference>
<proteinExistence type="predicted"/>